<dbReference type="RefSeq" id="WP_119728592.1">
    <property type="nucleotide sequence ID" value="NZ_JACJII010000001.1"/>
</dbReference>
<dbReference type="PANTHER" id="PTHR10815:SF13">
    <property type="entry name" value="METHYLATED-DNA--PROTEIN-CYSTEINE METHYLTRANSFERASE"/>
    <property type="match status" value="1"/>
</dbReference>
<dbReference type="InterPro" id="IPR001497">
    <property type="entry name" value="MethylDNA_cys_MeTrfase_AS"/>
</dbReference>
<dbReference type="NCBIfam" id="TIGR00589">
    <property type="entry name" value="ogt"/>
    <property type="match status" value="1"/>
</dbReference>
<comment type="catalytic activity">
    <reaction evidence="1">
        <text>a 4-O-methyl-thymidine in DNA + L-cysteinyl-[protein] = a thymidine in DNA + S-methyl-L-cysteinyl-[protein]</text>
        <dbReference type="Rhea" id="RHEA:53428"/>
        <dbReference type="Rhea" id="RHEA-COMP:10131"/>
        <dbReference type="Rhea" id="RHEA-COMP:10132"/>
        <dbReference type="Rhea" id="RHEA-COMP:13555"/>
        <dbReference type="Rhea" id="RHEA-COMP:13556"/>
        <dbReference type="ChEBI" id="CHEBI:29950"/>
        <dbReference type="ChEBI" id="CHEBI:82612"/>
        <dbReference type="ChEBI" id="CHEBI:137386"/>
        <dbReference type="ChEBI" id="CHEBI:137387"/>
        <dbReference type="EC" id="2.1.1.63"/>
    </reaction>
</comment>
<keyword evidence="4" id="KW-0227">DNA damage</keyword>
<accession>A0A7W3N5N8</accession>
<dbReference type="PANTHER" id="PTHR10815">
    <property type="entry name" value="METHYLATED-DNA--PROTEIN-CYSTEINE METHYLTRANSFERASE"/>
    <property type="match status" value="1"/>
</dbReference>
<keyword evidence="5" id="KW-0234">DNA repair</keyword>
<dbReference type="SUPFAM" id="SSF46767">
    <property type="entry name" value="Methylated DNA-protein cysteine methyltransferase, C-terminal domain"/>
    <property type="match status" value="1"/>
</dbReference>
<dbReference type="GO" id="GO:0006281">
    <property type="term" value="P:DNA repair"/>
    <property type="evidence" value="ECO:0007669"/>
    <property type="project" value="UniProtKB-KW"/>
</dbReference>
<dbReference type="EMBL" id="JACJII010000001">
    <property type="protein sequence ID" value="MBA9008019.1"/>
    <property type="molecule type" value="Genomic_DNA"/>
</dbReference>
<evidence type="ECO:0000256" key="6">
    <source>
        <dbReference type="ARBA" id="ARBA00049348"/>
    </source>
</evidence>
<proteinExistence type="predicted"/>
<comment type="catalytic activity">
    <reaction evidence="6">
        <text>a 6-O-methyl-2'-deoxyguanosine in DNA + L-cysteinyl-[protein] = S-methyl-L-cysteinyl-[protein] + a 2'-deoxyguanosine in DNA</text>
        <dbReference type="Rhea" id="RHEA:24000"/>
        <dbReference type="Rhea" id="RHEA-COMP:10131"/>
        <dbReference type="Rhea" id="RHEA-COMP:10132"/>
        <dbReference type="Rhea" id="RHEA-COMP:11367"/>
        <dbReference type="Rhea" id="RHEA-COMP:11368"/>
        <dbReference type="ChEBI" id="CHEBI:29950"/>
        <dbReference type="ChEBI" id="CHEBI:82612"/>
        <dbReference type="ChEBI" id="CHEBI:85445"/>
        <dbReference type="ChEBI" id="CHEBI:85448"/>
        <dbReference type="EC" id="2.1.1.63"/>
    </reaction>
</comment>
<dbReference type="Gene3D" id="1.10.10.10">
    <property type="entry name" value="Winged helix-like DNA-binding domain superfamily/Winged helix DNA-binding domain"/>
    <property type="match status" value="1"/>
</dbReference>
<evidence type="ECO:0000259" key="7">
    <source>
        <dbReference type="Pfam" id="PF01035"/>
    </source>
</evidence>
<evidence type="ECO:0000313" key="9">
    <source>
        <dbReference type="Proteomes" id="UP000539313"/>
    </source>
</evidence>
<organism evidence="8 9">
    <name type="scientific">Thermomonospora cellulosilytica</name>
    <dbReference type="NCBI Taxonomy" id="1411118"/>
    <lineage>
        <taxon>Bacteria</taxon>
        <taxon>Bacillati</taxon>
        <taxon>Actinomycetota</taxon>
        <taxon>Actinomycetes</taxon>
        <taxon>Streptosporangiales</taxon>
        <taxon>Thermomonosporaceae</taxon>
        <taxon>Thermomonospora</taxon>
    </lineage>
</organism>
<dbReference type="GO" id="GO:0003908">
    <property type="term" value="F:methylated-DNA-[protein]-cysteine S-methyltransferase activity"/>
    <property type="evidence" value="ECO:0007669"/>
    <property type="project" value="UniProtKB-EC"/>
</dbReference>
<reference evidence="8 9" key="1">
    <citation type="submission" date="2020-08" db="EMBL/GenBank/DDBJ databases">
        <title>Sequencing the genomes of 1000 actinobacteria strains.</title>
        <authorList>
            <person name="Klenk H.-P."/>
        </authorList>
    </citation>
    <scope>NUCLEOTIDE SEQUENCE [LARGE SCALE GENOMIC DNA]</scope>
    <source>
        <strain evidence="8 9">DSM 45823</strain>
    </source>
</reference>
<comment type="caution">
    <text evidence="8">The sequence shown here is derived from an EMBL/GenBank/DDBJ whole genome shotgun (WGS) entry which is preliminary data.</text>
</comment>
<feature type="domain" description="Methylated-DNA-[protein]-cysteine S-methyltransferase DNA binding" evidence="7">
    <location>
        <begin position="85"/>
        <end position="168"/>
    </location>
</feature>
<sequence>MINATVLDTPIGPLALLEHDGALVGGGFTADPRELHVRLHPALRAHDLTEVDDLGDITKAHIAYFDGDLTALDTIAVHQPGTPRRERLLAALRQVRPGETVTYAELAARAGLERTAARAAGQACAQNLVAPVVPCHRVLPAAGGTGLKRYGGYYYGAERKQWLLAHESGH</sequence>
<evidence type="ECO:0000256" key="2">
    <source>
        <dbReference type="ARBA" id="ARBA00022603"/>
    </source>
</evidence>
<evidence type="ECO:0000256" key="3">
    <source>
        <dbReference type="ARBA" id="ARBA00022679"/>
    </source>
</evidence>
<dbReference type="GO" id="GO:0032259">
    <property type="term" value="P:methylation"/>
    <property type="evidence" value="ECO:0007669"/>
    <property type="project" value="UniProtKB-KW"/>
</dbReference>
<dbReference type="AlphaFoldDB" id="A0A7W3N5N8"/>
<dbReference type="InterPro" id="IPR036388">
    <property type="entry name" value="WH-like_DNA-bd_sf"/>
</dbReference>
<evidence type="ECO:0000256" key="4">
    <source>
        <dbReference type="ARBA" id="ARBA00022763"/>
    </source>
</evidence>
<name>A0A7W3N5N8_9ACTN</name>
<keyword evidence="3 8" id="KW-0808">Transferase</keyword>
<dbReference type="PROSITE" id="PS00374">
    <property type="entry name" value="MGMT"/>
    <property type="match status" value="1"/>
</dbReference>
<gene>
    <name evidence="8" type="ORF">HNR21_006901</name>
</gene>
<dbReference type="Pfam" id="PF01035">
    <property type="entry name" value="DNA_binding_1"/>
    <property type="match status" value="1"/>
</dbReference>
<protein>
    <submittedName>
        <fullName evidence="8">Methylated-DNA-[protein]-cysteine S-methyltransferase</fullName>
        <ecNumber evidence="8">2.1.1.63</ecNumber>
    </submittedName>
</protein>
<evidence type="ECO:0000313" key="8">
    <source>
        <dbReference type="EMBL" id="MBA9008019.1"/>
    </source>
</evidence>
<dbReference type="InterPro" id="IPR036217">
    <property type="entry name" value="MethylDNA_cys_MeTrfase_DNAb"/>
</dbReference>
<keyword evidence="9" id="KW-1185">Reference proteome</keyword>
<evidence type="ECO:0000256" key="5">
    <source>
        <dbReference type="ARBA" id="ARBA00023204"/>
    </source>
</evidence>
<dbReference type="CDD" id="cd06445">
    <property type="entry name" value="ATase"/>
    <property type="match status" value="1"/>
</dbReference>
<evidence type="ECO:0000256" key="1">
    <source>
        <dbReference type="ARBA" id="ARBA00001286"/>
    </source>
</evidence>
<dbReference type="InterPro" id="IPR014048">
    <property type="entry name" value="MethylDNA_cys_MeTrfase_DNA-bd"/>
</dbReference>
<dbReference type="Proteomes" id="UP000539313">
    <property type="component" value="Unassembled WGS sequence"/>
</dbReference>
<keyword evidence="2 8" id="KW-0489">Methyltransferase</keyword>
<dbReference type="EC" id="2.1.1.63" evidence="8"/>